<comment type="caution">
    <text evidence="4">The sequence shown here is derived from an EMBL/GenBank/DDBJ whole genome shotgun (WGS) entry which is preliminary data.</text>
</comment>
<feature type="transmembrane region" description="Helical" evidence="2">
    <location>
        <begin position="21"/>
        <end position="46"/>
    </location>
</feature>
<dbReference type="EMBL" id="BAAACP010000023">
    <property type="protein sequence ID" value="GAA0866123.1"/>
    <property type="molecule type" value="Genomic_DNA"/>
</dbReference>
<sequence length="206" mass="23724">MENKLKLIIENEINNYNKLKRVIDIIISILGIILLFPIFLITSILIKLESEGPVIFKQLRAGKNSKPFYIYKFRSMKTDAPNLSTNEFEDANLFITKIGRFIRKTSIDELPQLINILKGDMSIVGPRPVILDEKELISLRQDYNVDNILPGITGLAQINGRDSIGNEEKVKLDYEYLQNRSLKLDIKIVFITIFKVLKKSDIKKEI</sequence>
<keyword evidence="2" id="KW-0472">Membrane</keyword>
<protein>
    <submittedName>
        <fullName evidence="4">Type 8 capsular polysaccharide synthesis protein Cap8M</fullName>
    </submittedName>
</protein>
<reference evidence="5" key="1">
    <citation type="journal article" date="2019" name="Int. J. Syst. Evol. Microbiol.">
        <title>The Global Catalogue of Microorganisms (GCM) 10K type strain sequencing project: providing services to taxonomists for standard genome sequencing and annotation.</title>
        <authorList>
            <consortium name="The Broad Institute Genomics Platform"/>
            <consortium name="The Broad Institute Genome Sequencing Center for Infectious Disease"/>
            <person name="Wu L."/>
            <person name="Ma J."/>
        </authorList>
    </citation>
    <scope>NUCLEOTIDE SEQUENCE [LARGE SCALE GENOMIC DNA]</scope>
    <source>
        <strain evidence="5">JCM 6486</strain>
    </source>
</reference>
<name>A0ABP3XLZ4_9FIRM</name>
<evidence type="ECO:0000256" key="2">
    <source>
        <dbReference type="SAM" id="Phobius"/>
    </source>
</evidence>
<accession>A0ABP3XLZ4</accession>
<evidence type="ECO:0000256" key="1">
    <source>
        <dbReference type="ARBA" id="ARBA00006464"/>
    </source>
</evidence>
<comment type="similarity">
    <text evidence="1">Belongs to the bacterial sugar transferase family.</text>
</comment>
<dbReference type="RefSeq" id="WP_346046796.1">
    <property type="nucleotide sequence ID" value="NZ_BAAACP010000023.1"/>
</dbReference>
<dbReference type="Pfam" id="PF02397">
    <property type="entry name" value="Bac_transf"/>
    <property type="match status" value="1"/>
</dbReference>
<evidence type="ECO:0000313" key="5">
    <source>
        <dbReference type="Proteomes" id="UP001400965"/>
    </source>
</evidence>
<dbReference type="Proteomes" id="UP001400965">
    <property type="component" value="Unassembled WGS sequence"/>
</dbReference>
<keyword evidence="5" id="KW-1185">Reference proteome</keyword>
<proteinExistence type="inferred from homology"/>
<dbReference type="InterPro" id="IPR003362">
    <property type="entry name" value="Bact_transf"/>
</dbReference>
<dbReference type="PANTHER" id="PTHR30576:SF10">
    <property type="entry name" value="SLL5057 PROTEIN"/>
    <property type="match status" value="1"/>
</dbReference>
<feature type="domain" description="Bacterial sugar transferase" evidence="3">
    <location>
        <begin position="20"/>
        <end position="198"/>
    </location>
</feature>
<dbReference type="PANTHER" id="PTHR30576">
    <property type="entry name" value="COLANIC BIOSYNTHESIS UDP-GLUCOSE LIPID CARRIER TRANSFERASE"/>
    <property type="match status" value="1"/>
</dbReference>
<organism evidence="4 5">
    <name type="scientific">Paraclostridium tenue</name>
    <dbReference type="NCBI Taxonomy" id="1737"/>
    <lineage>
        <taxon>Bacteria</taxon>
        <taxon>Bacillati</taxon>
        <taxon>Bacillota</taxon>
        <taxon>Clostridia</taxon>
        <taxon>Peptostreptococcales</taxon>
        <taxon>Peptostreptococcaceae</taxon>
        <taxon>Paraclostridium</taxon>
    </lineage>
</organism>
<evidence type="ECO:0000313" key="4">
    <source>
        <dbReference type="EMBL" id="GAA0866123.1"/>
    </source>
</evidence>
<keyword evidence="2" id="KW-0812">Transmembrane</keyword>
<gene>
    <name evidence="4" type="primary">cap8M</name>
    <name evidence="4" type="ORF">GCM10008917_26310</name>
</gene>
<evidence type="ECO:0000259" key="3">
    <source>
        <dbReference type="Pfam" id="PF02397"/>
    </source>
</evidence>
<keyword evidence="2" id="KW-1133">Transmembrane helix</keyword>